<organism evidence="1">
    <name type="scientific">termite gut metagenome</name>
    <dbReference type="NCBI Taxonomy" id="433724"/>
    <lineage>
        <taxon>unclassified sequences</taxon>
        <taxon>metagenomes</taxon>
        <taxon>organismal metagenomes</taxon>
    </lineage>
</organism>
<comment type="caution">
    <text evidence="1">The sequence shown here is derived from an EMBL/GenBank/DDBJ whole genome shotgun (WGS) entry which is preliminary data.</text>
</comment>
<gene>
    <name evidence="1" type="ORF">EZS27_004297</name>
</gene>
<name>A0A5J4SPP6_9ZZZZ</name>
<reference evidence="1" key="1">
    <citation type="submission" date="2019-03" db="EMBL/GenBank/DDBJ databases">
        <title>Single cell metagenomics reveals metabolic interactions within the superorganism composed of flagellate Streblomastix strix and complex community of Bacteroidetes bacteria on its surface.</title>
        <authorList>
            <person name="Treitli S.C."/>
            <person name="Kolisko M."/>
            <person name="Husnik F."/>
            <person name="Keeling P."/>
            <person name="Hampl V."/>
        </authorList>
    </citation>
    <scope>NUCLEOTIDE SEQUENCE</scope>
    <source>
        <strain evidence="1">STM</strain>
    </source>
</reference>
<dbReference type="EMBL" id="SNRY01000073">
    <property type="protein sequence ID" value="KAA6348229.1"/>
    <property type="molecule type" value="Genomic_DNA"/>
</dbReference>
<evidence type="ECO:0000313" key="1">
    <source>
        <dbReference type="EMBL" id="KAA6348229.1"/>
    </source>
</evidence>
<sequence length="81" mass="9449">MIAIDNKKNVRKADNINLRDFLNNLSVIESPKMARRLAKECKVPMYTFNNWRTGIARIPELAKDKIEEVAGEKIFDRDDQQ</sequence>
<protein>
    <recommendedName>
        <fullName evidence="2">HTH cro/C1-type domain-containing protein</fullName>
    </recommendedName>
</protein>
<evidence type="ECO:0008006" key="2">
    <source>
        <dbReference type="Google" id="ProtNLM"/>
    </source>
</evidence>
<accession>A0A5J4SPP6</accession>
<proteinExistence type="predicted"/>
<dbReference type="AlphaFoldDB" id="A0A5J4SPP6"/>